<dbReference type="SUPFAM" id="SSF51182">
    <property type="entry name" value="RmlC-like cupins"/>
    <property type="match status" value="1"/>
</dbReference>
<dbReference type="InterPro" id="IPR014710">
    <property type="entry name" value="RmlC-like_jellyroll"/>
</dbReference>
<evidence type="ECO:0000313" key="3">
    <source>
        <dbReference type="EMBL" id="NUZ08005.1"/>
    </source>
</evidence>
<dbReference type="RefSeq" id="WP_176070840.1">
    <property type="nucleotide sequence ID" value="NZ_JABWMJ010000010.1"/>
</dbReference>
<dbReference type="InterPro" id="IPR013096">
    <property type="entry name" value="Cupin_2"/>
</dbReference>
<feature type="domain" description="Cupin type-2" evidence="2">
    <location>
        <begin position="50"/>
        <end position="104"/>
    </location>
</feature>
<name>A0A7Y6NRI1_9BURK</name>
<dbReference type="InterPro" id="IPR011051">
    <property type="entry name" value="RmlC_Cupin_sf"/>
</dbReference>
<reference evidence="3 4" key="1">
    <citation type="submission" date="2020-06" db="EMBL/GenBank/DDBJ databases">
        <title>Schlegella sp. ID0723 isolated from air conditioner.</title>
        <authorList>
            <person name="Kim D.Y."/>
            <person name="Kim D.-U."/>
        </authorList>
    </citation>
    <scope>NUCLEOTIDE SEQUENCE [LARGE SCALE GENOMIC DNA]</scope>
    <source>
        <strain evidence="3 4">ID0723</strain>
    </source>
</reference>
<dbReference type="Gene3D" id="2.60.120.10">
    <property type="entry name" value="Jelly Rolls"/>
    <property type="match status" value="1"/>
</dbReference>
<protein>
    <submittedName>
        <fullName evidence="3">Cupin domain-containing protein</fullName>
    </submittedName>
</protein>
<evidence type="ECO:0000313" key="4">
    <source>
        <dbReference type="Proteomes" id="UP000529637"/>
    </source>
</evidence>
<dbReference type="Proteomes" id="UP000529637">
    <property type="component" value="Unassembled WGS sequence"/>
</dbReference>
<proteinExistence type="predicted"/>
<dbReference type="Pfam" id="PF07883">
    <property type="entry name" value="Cupin_2"/>
    <property type="match status" value="1"/>
</dbReference>
<evidence type="ECO:0000259" key="2">
    <source>
        <dbReference type="Pfam" id="PF07883"/>
    </source>
</evidence>
<comment type="caution">
    <text evidence="3">The sequence shown here is derived from an EMBL/GenBank/DDBJ whole genome shotgun (WGS) entry which is preliminary data.</text>
</comment>
<keyword evidence="4" id="KW-1185">Reference proteome</keyword>
<dbReference type="AlphaFoldDB" id="A0A7Y6NRI1"/>
<dbReference type="EMBL" id="JABWMJ010000010">
    <property type="protein sequence ID" value="NUZ08005.1"/>
    <property type="molecule type" value="Genomic_DNA"/>
</dbReference>
<accession>A0A7Y6NRI1</accession>
<feature type="region of interest" description="Disordered" evidence="1">
    <location>
        <begin position="126"/>
        <end position="145"/>
    </location>
</feature>
<gene>
    <name evidence="3" type="ORF">HQN59_19755</name>
</gene>
<evidence type="ECO:0000256" key="1">
    <source>
        <dbReference type="SAM" id="MobiDB-lite"/>
    </source>
</evidence>
<organism evidence="3 4">
    <name type="scientific">Piscinibacter koreensis</name>
    <dbReference type="NCBI Taxonomy" id="2742824"/>
    <lineage>
        <taxon>Bacteria</taxon>
        <taxon>Pseudomonadati</taxon>
        <taxon>Pseudomonadota</taxon>
        <taxon>Betaproteobacteria</taxon>
        <taxon>Burkholderiales</taxon>
        <taxon>Sphaerotilaceae</taxon>
        <taxon>Piscinibacter</taxon>
    </lineage>
</organism>
<sequence>MPVPHISRAPDAADYKSEGARPFFAYADSGLAASTDGRFGATFVRTVRAVRPGDGTGWHFHEAELQLIYIIHGSAVLDYEGIGRQTLKAGDLVFQPKGVRHDVVEVSADYQHLEIDMPAAFGTHPVDAPPTGLVAATPQNGESGK</sequence>